<organism evidence="1">
    <name type="scientific">bioreactor metagenome</name>
    <dbReference type="NCBI Taxonomy" id="1076179"/>
    <lineage>
        <taxon>unclassified sequences</taxon>
        <taxon>metagenomes</taxon>
        <taxon>ecological metagenomes</taxon>
    </lineage>
</organism>
<proteinExistence type="predicted"/>
<name>A0A644YIJ6_9ZZZZ</name>
<accession>A0A644YIJ6</accession>
<sequence>MVHAAEYHDIVEVREAADGLGVLVNLDGQFAGGSQHQHPGSAGFAFRQRLVVHPGEGRHQECRGFAGSGLGFAAKVASGQQFRQRRRLNRSAIFEIQMLDAELNQLRQRKVKEPLLVGRRRHFAQVIRLDRLRQRRRRMHAGGFERSTGIVTFDRTLA</sequence>
<reference evidence="1" key="1">
    <citation type="submission" date="2019-08" db="EMBL/GenBank/DDBJ databases">
        <authorList>
            <person name="Kucharzyk K."/>
            <person name="Murdoch R.W."/>
            <person name="Higgins S."/>
            <person name="Loffler F."/>
        </authorList>
    </citation>
    <scope>NUCLEOTIDE SEQUENCE</scope>
</reference>
<gene>
    <name evidence="1" type="ORF">SDC9_72814</name>
</gene>
<dbReference type="AntiFam" id="ANF00149">
    <property type="entry name" value="Shadow ORF (opposite cshA)"/>
</dbReference>
<protein>
    <submittedName>
        <fullName evidence="1">Uncharacterized protein</fullName>
    </submittedName>
</protein>
<dbReference type="EMBL" id="VSSQ01004703">
    <property type="protein sequence ID" value="MPM26313.1"/>
    <property type="molecule type" value="Genomic_DNA"/>
</dbReference>
<comment type="caution">
    <text evidence="1">The sequence shown here is derived from an EMBL/GenBank/DDBJ whole genome shotgun (WGS) entry which is preliminary data.</text>
</comment>
<dbReference type="AlphaFoldDB" id="A0A644YIJ6"/>
<evidence type="ECO:0000313" key="1">
    <source>
        <dbReference type="EMBL" id="MPM26313.1"/>
    </source>
</evidence>